<dbReference type="SUPFAM" id="SSF103481">
    <property type="entry name" value="Multidrug resistance efflux transporter EmrE"/>
    <property type="match status" value="1"/>
</dbReference>
<keyword evidence="3" id="KW-1003">Cell membrane</keyword>
<keyword evidence="5" id="KW-1133">Transmembrane helix</keyword>
<evidence type="ECO:0000256" key="6">
    <source>
        <dbReference type="ARBA" id="ARBA00023136"/>
    </source>
</evidence>
<comment type="subcellular location">
    <subcellularLocation>
        <location evidence="1">Cell membrane</location>
        <topology evidence="1">Multi-pass membrane protein</topology>
    </subcellularLocation>
</comment>
<dbReference type="RefSeq" id="WP_004049679.1">
    <property type="nucleotide sequence ID" value="NZ_CABIVU010000051.1"/>
</dbReference>
<keyword evidence="6" id="KW-0472">Membrane</keyword>
<evidence type="ECO:0000313" key="9">
    <source>
        <dbReference type="Proteomes" id="UP000289316"/>
    </source>
</evidence>
<reference evidence="8 9" key="1">
    <citation type="submission" date="2018-09" db="EMBL/GenBank/DDBJ databases">
        <title>Murine metabolic-syndrome-specific gut microbial biobank.</title>
        <authorList>
            <person name="Liu C."/>
        </authorList>
    </citation>
    <scope>NUCLEOTIDE SEQUENCE [LARGE SCALE GENOMIC DNA]</scope>
    <source>
        <strain evidence="8 9">C-30</strain>
    </source>
</reference>
<evidence type="ECO:0000256" key="1">
    <source>
        <dbReference type="ARBA" id="ARBA00004651"/>
    </source>
</evidence>
<dbReference type="InterPro" id="IPR037185">
    <property type="entry name" value="EmrE-like"/>
</dbReference>
<evidence type="ECO:0000313" key="8">
    <source>
        <dbReference type="EMBL" id="RXV70370.1"/>
    </source>
</evidence>
<dbReference type="InterPro" id="IPR000620">
    <property type="entry name" value="EamA_dom"/>
</dbReference>
<evidence type="ECO:0000256" key="5">
    <source>
        <dbReference type="ARBA" id="ARBA00022989"/>
    </source>
</evidence>
<evidence type="ECO:0000259" key="7">
    <source>
        <dbReference type="Pfam" id="PF00892"/>
    </source>
</evidence>
<dbReference type="PANTHER" id="PTHR32322">
    <property type="entry name" value="INNER MEMBRANE TRANSPORTER"/>
    <property type="match status" value="1"/>
</dbReference>
<dbReference type="Pfam" id="PF00892">
    <property type="entry name" value="EamA"/>
    <property type="match status" value="2"/>
</dbReference>
<proteinExistence type="inferred from homology"/>
<feature type="domain" description="EamA" evidence="7">
    <location>
        <begin position="7"/>
        <end position="145"/>
    </location>
</feature>
<keyword evidence="4" id="KW-0812">Transmembrane</keyword>
<sequence length="306" mass="33126">MGKNYLLGVSLCLIAVLSWGAMFPIMGPALKIMDPFNFTLFRYGIVAVIFAIILFLKEGSRAFLPEKHFLKLWFLGTSAFAGFSFLVFLGQKLAGSSGALIASVMMAVQPLLGVIVGWIYRGTKPGKFVFMSMLVAAVGVFLVVTKGDPANLLGGQNTLLATILILLGALCWVIYTTGGADFKEWSILRYSTLTTIYGVISVSLILTLAISLGWLEAPTVTQVHEVSGALVYMITLAGVLAVFAWNLGNRLIGALNGILFMNLVPVTAFVITILRGYQITSYEVVGCLLTISALVVNNLYNRYKLK</sequence>
<evidence type="ECO:0000256" key="3">
    <source>
        <dbReference type="ARBA" id="ARBA00022475"/>
    </source>
</evidence>
<evidence type="ECO:0000256" key="2">
    <source>
        <dbReference type="ARBA" id="ARBA00007362"/>
    </source>
</evidence>
<gene>
    <name evidence="8" type="ORF">D6C19_09295</name>
</gene>
<name>A0A4Q2AM79_9LACO</name>
<comment type="caution">
    <text evidence="8">The sequence shown here is derived from an EMBL/GenBank/DDBJ whole genome shotgun (WGS) entry which is preliminary data.</text>
</comment>
<dbReference type="OrthoDB" id="34284at2"/>
<comment type="similarity">
    <text evidence="2">Belongs to the EamA transporter family.</text>
</comment>
<dbReference type="InterPro" id="IPR050638">
    <property type="entry name" value="AA-Vitamin_Transporters"/>
</dbReference>
<dbReference type="AlphaFoldDB" id="A0A4Q2AM79"/>
<dbReference type="PANTHER" id="PTHR32322:SF18">
    <property type="entry name" value="S-ADENOSYLMETHIONINE_S-ADENOSYLHOMOCYSTEINE TRANSPORTER"/>
    <property type="match status" value="1"/>
</dbReference>
<protein>
    <submittedName>
        <fullName evidence="8">DMT family transporter</fullName>
    </submittedName>
</protein>
<dbReference type="Proteomes" id="UP000289316">
    <property type="component" value="Unassembled WGS sequence"/>
</dbReference>
<accession>A0A4Q2AM79</accession>
<dbReference type="EMBL" id="QZFR01000081">
    <property type="protein sequence ID" value="RXV70370.1"/>
    <property type="molecule type" value="Genomic_DNA"/>
</dbReference>
<evidence type="ECO:0000256" key="4">
    <source>
        <dbReference type="ARBA" id="ARBA00022692"/>
    </source>
</evidence>
<organism evidence="8 9">
    <name type="scientific">Ligilactobacillus murinus</name>
    <dbReference type="NCBI Taxonomy" id="1622"/>
    <lineage>
        <taxon>Bacteria</taxon>
        <taxon>Bacillati</taxon>
        <taxon>Bacillota</taxon>
        <taxon>Bacilli</taxon>
        <taxon>Lactobacillales</taxon>
        <taxon>Lactobacillaceae</taxon>
        <taxon>Ligilactobacillus</taxon>
    </lineage>
</organism>
<dbReference type="GO" id="GO:0005886">
    <property type="term" value="C:plasma membrane"/>
    <property type="evidence" value="ECO:0007669"/>
    <property type="project" value="UniProtKB-SubCell"/>
</dbReference>
<feature type="domain" description="EamA" evidence="7">
    <location>
        <begin position="161"/>
        <end position="297"/>
    </location>
</feature>